<reference evidence="4" key="1">
    <citation type="journal article" date="2019" name="Int. J. Syst. Evol. Microbiol.">
        <title>The Global Catalogue of Microorganisms (GCM) 10K type strain sequencing project: providing services to taxonomists for standard genome sequencing and annotation.</title>
        <authorList>
            <consortium name="The Broad Institute Genomics Platform"/>
            <consortium name="The Broad Institute Genome Sequencing Center for Infectious Disease"/>
            <person name="Wu L."/>
            <person name="Ma J."/>
        </authorList>
    </citation>
    <scope>NUCLEOTIDE SEQUENCE [LARGE SCALE GENOMIC DNA]</scope>
    <source>
        <strain evidence="4">KCTC 42087</strain>
    </source>
</reference>
<dbReference type="EMBL" id="JBHSON010000022">
    <property type="protein sequence ID" value="MFC5747420.1"/>
    <property type="molecule type" value="Genomic_DNA"/>
</dbReference>
<sequence length="68" mass="7517">MPMPVIRRPSFLPSLEQREQEALHRSAQRTRPGSQFDHPTARNVLIAVAAVTVLAHVIGGILFAVITF</sequence>
<keyword evidence="4" id="KW-1185">Reference proteome</keyword>
<proteinExistence type="predicted"/>
<evidence type="ECO:0000256" key="1">
    <source>
        <dbReference type="SAM" id="MobiDB-lite"/>
    </source>
</evidence>
<feature type="region of interest" description="Disordered" evidence="1">
    <location>
        <begin position="17"/>
        <end position="37"/>
    </location>
</feature>
<comment type="caution">
    <text evidence="3">The sequence shown here is derived from an EMBL/GenBank/DDBJ whole genome shotgun (WGS) entry which is preliminary data.</text>
</comment>
<keyword evidence="2" id="KW-1133">Transmembrane helix</keyword>
<dbReference type="RefSeq" id="WP_378283039.1">
    <property type="nucleotide sequence ID" value="NZ_JBHSON010000022.1"/>
</dbReference>
<dbReference type="Proteomes" id="UP001596074">
    <property type="component" value="Unassembled WGS sequence"/>
</dbReference>
<keyword evidence="2" id="KW-0472">Membrane</keyword>
<feature type="transmembrane region" description="Helical" evidence="2">
    <location>
        <begin position="44"/>
        <end position="66"/>
    </location>
</feature>
<name>A0ABW1A2J4_9ACTN</name>
<protein>
    <submittedName>
        <fullName evidence="3">Uncharacterized protein</fullName>
    </submittedName>
</protein>
<evidence type="ECO:0000313" key="4">
    <source>
        <dbReference type="Proteomes" id="UP001596074"/>
    </source>
</evidence>
<keyword evidence="2" id="KW-0812">Transmembrane</keyword>
<evidence type="ECO:0000313" key="3">
    <source>
        <dbReference type="EMBL" id="MFC5747420.1"/>
    </source>
</evidence>
<accession>A0ABW1A2J4</accession>
<organism evidence="3 4">
    <name type="scientific">Actinomadura rugatobispora</name>
    <dbReference type="NCBI Taxonomy" id="1994"/>
    <lineage>
        <taxon>Bacteria</taxon>
        <taxon>Bacillati</taxon>
        <taxon>Actinomycetota</taxon>
        <taxon>Actinomycetes</taxon>
        <taxon>Streptosporangiales</taxon>
        <taxon>Thermomonosporaceae</taxon>
        <taxon>Actinomadura</taxon>
    </lineage>
</organism>
<gene>
    <name evidence="3" type="ORF">ACFPZN_17460</name>
</gene>
<evidence type="ECO:0000256" key="2">
    <source>
        <dbReference type="SAM" id="Phobius"/>
    </source>
</evidence>